<dbReference type="Gene3D" id="1.10.10.60">
    <property type="entry name" value="Homeodomain-like"/>
    <property type="match status" value="1"/>
</dbReference>
<gene>
    <name evidence="6" type="ORF">LF63_0113885</name>
</gene>
<dbReference type="Pfam" id="PF14246">
    <property type="entry name" value="TetR_C_7"/>
    <property type="match status" value="1"/>
</dbReference>
<dbReference type="Pfam" id="PF00440">
    <property type="entry name" value="TetR_N"/>
    <property type="match status" value="1"/>
</dbReference>
<dbReference type="Gene3D" id="1.10.357.10">
    <property type="entry name" value="Tetracycline Repressor, domain 2"/>
    <property type="match status" value="1"/>
</dbReference>
<comment type="caution">
    <text evidence="6">The sequence shown here is derived from an EMBL/GenBank/DDBJ whole genome shotgun (WGS) entry which is preliminary data.</text>
</comment>
<organism evidence="6 7">
    <name type="scientific">Oleiagrimonas soli</name>
    <dbReference type="NCBI Taxonomy" id="1543381"/>
    <lineage>
        <taxon>Bacteria</taxon>
        <taxon>Pseudomonadati</taxon>
        <taxon>Pseudomonadota</taxon>
        <taxon>Gammaproteobacteria</taxon>
        <taxon>Lysobacterales</taxon>
        <taxon>Rhodanobacteraceae</taxon>
        <taxon>Oleiagrimonas</taxon>
    </lineage>
</organism>
<evidence type="ECO:0000313" key="7">
    <source>
        <dbReference type="Proteomes" id="UP000029708"/>
    </source>
</evidence>
<dbReference type="PROSITE" id="PS50977">
    <property type="entry name" value="HTH_TETR_2"/>
    <property type="match status" value="1"/>
</dbReference>
<evidence type="ECO:0000256" key="2">
    <source>
        <dbReference type="ARBA" id="ARBA00023125"/>
    </source>
</evidence>
<dbReference type="InterPro" id="IPR050109">
    <property type="entry name" value="HTH-type_TetR-like_transc_reg"/>
</dbReference>
<reference evidence="6 7" key="1">
    <citation type="submission" date="2014-09" db="EMBL/GenBank/DDBJ databases">
        <title>Xanthomonadaceae 3.5X direct submission.</title>
        <authorList>
            <person name="Fang T."/>
            <person name="Wang H."/>
        </authorList>
    </citation>
    <scope>NUCLEOTIDE SEQUENCE [LARGE SCALE GENOMIC DNA]</scope>
    <source>
        <strain evidence="6 7">3.5X</strain>
    </source>
</reference>
<dbReference type="GO" id="GO:0000976">
    <property type="term" value="F:transcription cis-regulatory region binding"/>
    <property type="evidence" value="ECO:0007669"/>
    <property type="project" value="TreeGrafter"/>
</dbReference>
<dbReference type="InterPro" id="IPR009057">
    <property type="entry name" value="Homeodomain-like_sf"/>
</dbReference>
<dbReference type="OrthoDB" id="8535430at2"/>
<dbReference type="InterPro" id="IPR039536">
    <property type="entry name" value="TetR_C_Proteobacteria"/>
</dbReference>
<dbReference type="Proteomes" id="UP000029708">
    <property type="component" value="Unassembled WGS sequence"/>
</dbReference>
<sequence>MNTIVKCQRPGRPKDMEKRAAILDAAQDLFTDQGFEHTSMDAVASRAGVSKLTVYSHFGDKATLFREAVRARCQAMVPEQLYGMQDGDTLREALLRIARHHAKLMSSPETIGVWRAITSDCASGGPRLGQMLWEEGPMRSRQLMTTLLQERVDHGELVIDDVDRAAGQFLTLLKGDLHFRRLLGCVDDRCPQFREEMDANAEAAVDMFLRAYEPR</sequence>
<evidence type="ECO:0000256" key="4">
    <source>
        <dbReference type="PROSITE-ProRule" id="PRU00335"/>
    </source>
</evidence>
<accession>A0A099CSR2</accession>
<dbReference type="AlphaFoldDB" id="A0A099CSR2"/>
<dbReference type="PRINTS" id="PR00455">
    <property type="entry name" value="HTHTETR"/>
</dbReference>
<dbReference type="HOGENOM" id="CLU_069356_27_0_6"/>
<dbReference type="SUPFAM" id="SSF48498">
    <property type="entry name" value="Tetracyclin repressor-like, C-terminal domain"/>
    <property type="match status" value="1"/>
</dbReference>
<dbReference type="InterPro" id="IPR036271">
    <property type="entry name" value="Tet_transcr_reg_TetR-rel_C_sf"/>
</dbReference>
<evidence type="ECO:0000313" key="6">
    <source>
        <dbReference type="EMBL" id="KGI76662.1"/>
    </source>
</evidence>
<protein>
    <submittedName>
        <fullName evidence="6">TetR family transcriptional regulator</fullName>
    </submittedName>
</protein>
<dbReference type="FunFam" id="1.10.10.60:FF:000141">
    <property type="entry name" value="TetR family transcriptional regulator"/>
    <property type="match status" value="1"/>
</dbReference>
<dbReference type="EMBL" id="JROI01000016">
    <property type="protein sequence ID" value="KGI76662.1"/>
    <property type="molecule type" value="Genomic_DNA"/>
</dbReference>
<dbReference type="PANTHER" id="PTHR30055">
    <property type="entry name" value="HTH-TYPE TRANSCRIPTIONAL REGULATOR RUTR"/>
    <property type="match status" value="1"/>
</dbReference>
<feature type="DNA-binding region" description="H-T-H motif" evidence="4">
    <location>
        <begin position="39"/>
        <end position="58"/>
    </location>
</feature>
<dbReference type="SUPFAM" id="SSF46689">
    <property type="entry name" value="Homeodomain-like"/>
    <property type="match status" value="1"/>
</dbReference>
<evidence type="ECO:0000256" key="3">
    <source>
        <dbReference type="ARBA" id="ARBA00023163"/>
    </source>
</evidence>
<proteinExistence type="predicted"/>
<dbReference type="PANTHER" id="PTHR30055:SF146">
    <property type="entry name" value="HTH-TYPE TRANSCRIPTIONAL DUAL REGULATOR CECR"/>
    <property type="match status" value="1"/>
</dbReference>
<evidence type="ECO:0000259" key="5">
    <source>
        <dbReference type="PROSITE" id="PS50977"/>
    </source>
</evidence>
<dbReference type="RefSeq" id="WP_043104103.1">
    <property type="nucleotide sequence ID" value="NZ_JACHET010000001.1"/>
</dbReference>
<dbReference type="STRING" id="1543381.LF63_0113885"/>
<dbReference type="GO" id="GO:0003700">
    <property type="term" value="F:DNA-binding transcription factor activity"/>
    <property type="evidence" value="ECO:0007669"/>
    <property type="project" value="TreeGrafter"/>
</dbReference>
<keyword evidence="7" id="KW-1185">Reference proteome</keyword>
<dbReference type="InterPro" id="IPR001647">
    <property type="entry name" value="HTH_TetR"/>
</dbReference>
<keyword evidence="1" id="KW-0805">Transcription regulation</keyword>
<keyword evidence="2 4" id="KW-0238">DNA-binding</keyword>
<evidence type="ECO:0000256" key="1">
    <source>
        <dbReference type="ARBA" id="ARBA00023015"/>
    </source>
</evidence>
<name>A0A099CSR2_9GAMM</name>
<keyword evidence="3" id="KW-0804">Transcription</keyword>
<feature type="domain" description="HTH tetR-type" evidence="5">
    <location>
        <begin position="16"/>
        <end position="76"/>
    </location>
</feature>